<dbReference type="GO" id="GO:0006357">
    <property type="term" value="P:regulation of transcription by RNA polymerase II"/>
    <property type="evidence" value="ECO:0007669"/>
    <property type="project" value="TreeGrafter"/>
</dbReference>
<evidence type="ECO:0000313" key="3">
    <source>
        <dbReference type="EMBL" id="TFL01998.1"/>
    </source>
</evidence>
<sequence length="267" mass="30361">MAYYNCTRQVDALLESTQHKPPSFTIHLHSEHWTLNNGSKFLYNNQIASLLDDVRAHRIPVDFLDLFDKVGVPFYEGCLVVELLDYRAKPVQRSAKENNAASNHTANPPAPNASVPPVPPQPERMRVVLHPNSETLWSDVCAMNAKAEKHWTDAEALEVEAKILLATSSSLCLDPDPHLTRIANHVLRVSMPTVPQSLKRKAATQDKEEDETEKARRAKIMQFMNPRMNRVHAARYFQVPTYCFKCSYFLQLSNTRHHQPHSNTGSK</sequence>
<dbReference type="PANTHER" id="PTHR13526:SF8">
    <property type="entry name" value="TRANSCRIPTION FACTOR SPT20 HOMOLOG"/>
    <property type="match status" value="1"/>
</dbReference>
<dbReference type="Proteomes" id="UP000305067">
    <property type="component" value="Unassembled WGS sequence"/>
</dbReference>
<evidence type="ECO:0000259" key="2">
    <source>
        <dbReference type="Pfam" id="PF12090"/>
    </source>
</evidence>
<feature type="domain" description="Spt20-like SEP" evidence="2">
    <location>
        <begin position="19"/>
        <end position="185"/>
    </location>
</feature>
<dbReference type="GO" id="GO:0003712">
    <property type="term" value="F:transcription coregulator activity"/>
    <property type="evidence" value="ECO:0007669"/>
    <property type="project" value="InterPro"/>
</dbReference>
<dbReference type="InterPro" id="IPR021950">
    <property type="entry name" value="Spt20"/>
</dbReference>
<protein>
    <submittedName>
        <fullName evidence="3">Spt20 family-domain-containing protein</fullName>
    </submittedName>
</protein>
<feature type="compositionally biased region" description="Pro residues" evidence="1">
    <location>
        <begin position="108"/>
        <end position="122"/>
    </location>
</feature>
<gene>
    <name evidence="3" type="ORF">BDV98DRAFT_47082</name>
</gene>
<name>A0A5C3QKX9_9AGAR</name>
<reference evidence="3 4" key="1">
    <citation type="journal article" date="2019" name="Nat. Ecol. Evol.">
        <title>Megaphylogeny resolves global patterns of mushroom evolution.</title>
        <authorList>
            <person name="Varga T."/>
            <person name="Krizsan K."/>
            <person name="Foldi C."/>
            <person name="Dima B."/>
            <person name="Sanchez-Garcia M."/>
            <person name="Sanchez-Ramirez S."/>
            <person name="Szollosi G.J."/>
            <person name="Szarkandi J.G."/>
            <person name="Papp V."/>
            <person name="Albert L."/>
            <person name="Andreopoulos W."/>
            <person name="Angelini C."/>
            <person name="Antonin V."/>
            <person name="Barry K.W."/>
            <person name="Bougher N.L."/>
            <person name="Buchanan P."/>
            <person name="Buyck B."/>
            <person name="Bense V."/>
            <person name="Catcheside P."/>
            <person name="Chovatia M."/>
            <person name="Cooper J."/>
            <person name="Damon W."/>
            <person name="Desjardin D."/>
            <person name="Finy P."/>
            <person name="Geml J."/>
            <person name="Haridas S."/>
            <person name="Hughes K."/>
            <person name="Justo A."/>
            <person name="Karasinski D."/>
            <person name="Kautmanova I."/>
            <person name="Kiss B."/>
            <person name="Kocsube S."/>
            <person name="Kotiranta H."/>
            <person name="LaButti K.M."/>
            <person name="Lechner B.E."/>
            <person name="Liimatainen K."/>
            <person name="Lipzen A."/>
            <person name="Lukacs Z."/>
            <person name="Mihaltcheva S."/>
            <person name="Morgado L.N."/>
            <person name="Niskanen T."/>
            <person name="Noordeloos M.E."/>
            <person name="Ohm R.A."/>
            <person name="Ortiz-Santana B."/>
            <person name="Ovrebo C."/>
            <person name="Racz N."/>
            <person name="Riley R."/>
            <person name="Savchenko A."/>
            <person name="Shiryaev A."/>
            <person name="Soop K."/>
            <person name="Spirin V."/>
            <person name="Szebenyi C."/>
            <person name="Tomsovsky M."/>
            <person name="Tulloss R.E."/>
            <person name="Uehling J."/>
            <person name="Grigoriev I.V."/>
            <person name="Vagvolgyi C."/>
            <person name="Papp T."/>
            <person name="Martin F.M."/>
            <person name="Miettinen O."/>
            <person name="Hibbett D.S."/>
            <person name="Nagy L.G."/>
        </authorList>
    </citation>
    <scope>NUCLEOTIDE SEQUENCE [LARGE SCALE GENOMIC DNA]</scope>
    <source>
        <strain evidence="3 4">CBS 309.79</strain>
    </source>
</reference>
<evidence type="ECO:0000256" key="1">
    <source>
        <dbReference type="SAM" id="MobiDB-lite"/>
    </source>
</evidence>
<dbReference type="Pfam" id="PF12090">
    <property type="entry name" value="Spt20_SEP"/>
    <property type="match status" value="1"/>
</dbReference>
<keyword evidence="4" id="KW-1185">Reference proteome</keyword>
<dbReference type="EMBL" id="ML178823">
    <property type="protein sequence ID" value="TFL01998.1"/>
    <property type="molecule type" value="Genomic_DNA"/>
</dbReference>
<dbReference type="GO" id="GO:0000124">
    <property type="term" value="C:SAGA complex"/>
    <property type="evidence" value="ECO:0007669"/>
    <property type="project" value="InterPro"/>
</dbReference>
<dbReference type="OrthoDB" id="1932706at2759"/>
<accession>A0A5C3QKX9</accession>
<proteinExistence type="predicted"/>
<feature type="region of interest" description="Disordered" evidence="1">
    <location>
        <begin position="94"/>
        <end position="122"/>
    </location>
</feature>
<dbReference type="AlphaFoldDB" id="A0A5C3QKX9"/>
<organism evidence="3 4">
    <name type="scientific">Pterulicium gracile</name>
    <dbReference type="NCBI Taxonomy" id="1884261"/>
    <lineage>
        <taxon>Eukaryota</taxon>
        <taxon>Fungi</taxon>
        <taxon>Dikarya</taxon>
        <taxon>Basidiomycota</taxon>
        <taxon>Agaricomycotina</taxon>
        <taxon>Agaricomycetes</taxon>
        <taxon>Agaricomycetidae</taxon>
        <taxon>Agaricales</taxon>
        <taxon>Pleurotineae</taxon>
        <taxon>Pterulaceae</taxon>
        <taxon>Pterulicium</taxon>
    </lineage>
</organism>
<dbReference type="InterPro" id="IPR046468">
    <property type="entry name" value="Spt20-like_SEP"/>
</dbReference>
<dbReference type="PANTHER" id="PTHR13526">
    <property type="entry name" value="TRANSCRIPTION FACTOR SPT20 HOMOLOG"/>
    <property type="match status" value="1"/>
</dbReference>
<evidence type="ECO:0000313" key="4">
    <source>
        <dbReference type="Proteomes" id="UP000305067"/>
    </source>
</evidence>
<dbReference type="STRING" id="1884261.A0A5C3QKX9"/>